<sequence>MVIGLDLGGGIADGGVGHIRVRRLDPLFRSLHPQRQGGPLDTPAAGQTRGYDNFYQPSVTSHRASMLRYRLSDTDCLMLGVRRRLSDVRYRVSDVDHQTLTIDCQVVDH</sequence>
<reference evidence="1" key="1">
    <citation type="submission" date="2017-07" db="EMBL/GenBank/DDBJ databases">
        <title>Taro Niue Genome Assembly and Annotation.</title>
        <authorList>
            <person name="Atibalentja N."/>
            <person name="Keating K."/>
            <person name="Fields C.J."/>
        </authorList>
    </citation>
    <scope>NUCLEOTIDE SEQUENCE</scope>
    <source>
        <strain evidence="1">Niue_2</strain>
        <tissue evidence="1">Leaf</tissue>
    </source>
</reference>
<dbReference type="Proteomes" id="UP000652761">
    <property type="component" value="Unassembled WGS sequence"/>
</dbReference>
<organism evidence="1 2">
    <name type="scientific">Colocasia esculenta</name>
    <name type="common">Wild taro</name>
    <name type="synonym">Arum esculentum</name>
    <dbReference type="NCBI Taxonomy" id="4460"/>
    <lineage>
        <taxon>Eukaryota</taxon>
        <taxon>Viridiplantae</taxon>
        <taxon>Streptophyta</taxon>
        <taxon>Embryophyta</taxon>
        <taxon>Tracheophyta</taxon>
        <taxon>Spermatophyta</taxon>
        <taxon>Magnoliopsida</taxon>
        <taxon>Liliopsida</taxon>
        <taxon>Araceae</taxon>
        <taxon>Aroideae</taxon>
        <taxon>Colocasieae</taxon>
        <taxon>Colocasia</taxon>
    </lineage>
</organism>
<dbReference type="EMBL" id="NMUH01010868">
    <property type="protein sequence ID" value="MQM21326.1"/>
    <property type="molecule type" value="Genomic_DNA"/>
</dbReference>
<comment type="caution">
    <text evidence="1">The sequence shown here is derived from an EMBL/GenBank/DDBJ whole genome shotgun (WGS) entry which is preliminary data.</text>
</comment>
<protein>
    <submittedName>
        <fullName evidence="1">Uncharacterized protein</fullName>
    </submittedName>
</protein>
<accession>A0A843XPU7</accession>
<evidence type="ECO:0000313" key="2">
    <source>
        <dbReference type="Proteomes" id="UP000652761"/>
    </source>
</evidence>
<name>A0A843XPU7_COLES</name>
<proteinExistence type="predicted"/>
<keyword evidence="2" id="KW-1185">Reference proteome</keyword>
<gene>
    <name evidence="1" type="ORF">Taro_054365</name>
</gene>
<evidence type="ECO:0000313" key="1">
    <source>
        <dbReference type="EMBL" id="MQM21326.1"/>
    </source>
</evidence>
<dbReference type="AlphaFoldDB" id="A0A843XPU7"/>